<dbReference type="SUPFAM" id="SSF53474">
    <property type="entry name" value="alpha/beta-Hydrolases"/>
    <property type="match status" value="1"/>
</dbReference>
<dbReference type="InterPro" id="IPR029058">
    <property type="entry name" value="AB_hydrolase_fold"/>
</dbReference>
<reference evidence="4 5" key="1">
    <citation type="submission" date="2018-05" db="EMBL/GenBank/DDBJ databases">
        <title>Genetic diversity of glacier-inhabiting Cryobacterium bacteria in China and description of Cryobacterium mengkeensis sp. nov. and Arthrobacter glacialis sp. nov.</title>
        <authorList>
            <person name="Liu Q."/>
            <person name="Xin Y.-H."/>
        </authorList>
    </citation>
    <scope>NUCLEOTIDE SEQUENCE [LARGE SCALE GENOMIC DNA]</scope>
    <source>
        <strain evidence="4 5">B7</strain>
    </source>
</reference>
<dbReference type="Proteomes" id="UP000247980">
    <property type="component" value="Unassembled WGS sequence"/>
</dbReference>
<sequence length="280" mass="30526">MAYITVGTENSTSIDLYYEDQGAGQPIVLIHGYPLNGHSWERQTRELLAAGYRVITYDRRGFGQSSKVGSGYDYDTFAADLNTVLETLDLSNVILVGFSMGTGELARYVGKYGHARVAKLAFLASLEPFLVAQDDNPEGVPAEVFAGISAAAKGDRFAWYTQFFSDFYNLDENLGSRISQEAVTASWNTAVSSAPVAAYAVVPAWIEDFREDVAAVRASGKPSLILHGTKDNILPIDATARRFTKALPEADYVEIEGAPHGLLWTHAEEVNEALLAFVNK</sequence>
<comment type="similarity">
    <text evidence="2">Belongs to the AB hydrolase superfamily. Bacterial non-heme haloperoxidase / perhydrolase family.</text>
</comment>
<accession>A0A2V5IWK3</accession>
<keyword evidence="4" id="KW-0378">Hydrolase</keyword>
<name>A0A2V5IWK3_9MICC</name>
<proteinExistence type="inferred from homology"/>
<dbReference type="GO" id="GO:0004601">
    <property type="term" value="F:peroxidase activity"/>
    <property type="evidence" value="ECO:0007669"/>
    <property type="project" value="UniProtKB-KW"/>
</dbReference>
<dbReference type="PRINTS" id="PR00111">
    <property type="entry name" value="ABHYDROLASE"/>
</dbReference>
<gene>
    <name evidence="4" type="ORF">CVS30_04415</name>
</gene>
<dbReference type="Gene3D" id="3.40.50.1820">
    <property type="entry name" value="alpha/beta hydrolase"/>
    <property type="match status" value="1"/>
</dbReference>
<evidence type="ECO:0000313" key="5">
    <source>
        <dbReference type="Proteomes" id="UP000247980"/>
    </source>
</evidence>
<protein>
    <submittedName>
        <fullName evidence="4">Alpha/beta hydrolase</fullName>
    </submittedName>
</protein>
<dbReference type="OrthoDB" id="9785847at2"/>
<organism evidence="4 5">
    <name type="scientific">Arthrobacter psychrolactophilus</name>
    <dbReference type="NCBI Taxonomy" id="92442"/>
    <lineage>
        <taxon>Bacteria</taxon>
        <taxon>Bacillati</taxon>
        <taxon>Actinomycetota</taxon>
        <taxon>Actinomycetes</taxon>
        <taxon>Micrococcales</taxon>
        <taxon>Micrococcaceae</taxon>
        <taxon>Arthrobacter</taxon>
    </lineage>
</organism>
<evidence type="ECO:0000256" key="2">
    <source>
        <dbReference type="ARBA" id="ARBA00038128"/>
    </source>
</evidence>
<feature type="domain" description="AB hydrolase-1" evidence="3">
    <location>
        <begin position="26"/>
        <end position="267"/>
    </location>
</feature>
<dbReference type="EMBL" id="QJVC01000002">
    <property type="protein sequence ID" value="PYI39902.1"/>
    <property type="molecule type" value="Genomic_DNA"/>
</dbReference>
<evidence type="ECO:0000313" key="4">
    <source>
        <dbReference type="EMBL" id="PYI39902.1"/>
    </source>
</evidence>
<dbReference type="PANTHER" id="PTHR43433:SF4">
    <property type="entry name" value="NON-HEME CHLOROPEROXIDASE-RELATED"/>
    <property type="match status" value="1"/>
</dbReference>
<keyword evidence="5" id="KW-1185">Reference proteome</keyword>
<keyword evidence="1" id="KW-0560">Oxidoreductase</keyword>
<dbReference type="InterPro" id="IPR000073">
    <property type="entry name" value="AB_hydrolase_1"/>
</dbReference>
<dbReference type="RefSeq" id="WP_110484075.1">
    <property type="nucleotide sequence ID" value="NZ_QJVC01000002.1"/>
</dbReference>
<dbReference type="AlphaFoldDB" id="A0A2V5IWK3"/>
<dbReference type="InterPro" id="IPR000639">
    <property type="entry name" value="Epox_hydrolase-like"/>
</dbReference>
<dbReference type="FunFam" id="3.40.50.1820:FF:000205">
    <property type="entry name" value="Non-haem bromoperoxidase BPO-A2"/>
    <property type="match status" value="1"/>
</dbReference>
<dbReference type="PANTHER" id="PTHR43433">
    <property type="entry name" value="HYDROLASE, ALPHA/BETA FOLD FAMILY PROTEIN"/>
    <property type="match status" value="1"/>
</dbReference>
<dbReference type="GO" id="GO:0016787">
    <property type="term" value="F:hydrolase activity"/>
    <property type="evidence" value="ECO:0007669"/>
    <property type="project" value="UniProtKB-KW"/>
</dbReference>
<dbReference type="Pfam" id="PF00561">
    <property type="entry name" value="Abhydrolase_1"/>
    <property type="match status" value="1"/>
</dbReference>
<evidence type="ECO:0000256" key="1">
    <source>
        <dbReference type="ARBA" id="ARBA00022559"/>
    </source>
</evidence>
<dbReference type="InterPro" id="IPR050471">
    <property type="entry name" value="AB_hydrolase"/>
</dbReference>
<comment type="caution">
    <text evidence="4">The sequence shown here is derived from an EMBL/GenBank/DDBJ whole genome shotgun (WGS) entry which is preliminary data.</text>
</comment>
<keyword evidence="1" id="KW-0575">Peroxidase</keyword>
<dbReference type="PRINTS" id="PR00412">
    <property type="entry name" value="EPOXHYDRLASE"/>
</dbReference>
<evidence type="ECO:0000259" key="3">
    <source>
        <dbReference type="Pfam" id="PF00561"/>
    </source>
</evidence>